<reference evidence="6 7" key="1">
    <citation type="submission" date="2015-04" db="EMBL/GenBank/DDBJ databases">
        <title>Complete genome sequence of Schizopora paradoxa KUC8140, a cosmopolitan wood degrader in East Asia.</title>
        <authorList>
            <consortium name="DOE Joint Genome Institute"/>
            <person name="Min B."/>
            <person name="Park H."/>
            <person name="Jang Y."/>
            <person name="Kim J.-J."/>
            <person name="Kim K.H."/>
            <person name="Pangilinan J."/>
            <person name="Lipzen A."/>
            <person name="Riley R."/>
            <person name="Grigoriev I.V."/>
            <person name="Spatafora J.W."/>
            <person name="Choi I.-G."/>
        </authorList>
    </citation>
    <scope>NUCLEOTIDE SEQUENCE [LARGE SCALE GENOMIC DNA]</scope>
    <source>
        <strain evidence="6 7">KUC8140</strain>
    </source>
</reference>
<keyword evidence="2" id="KW-0904">Protein phosphatase</keyword>
<keyword evidence="1" id="KW-0378">Hydrolase</keyword>
<dbReference type="AlphaFoldDB" id="A0A0H2S739"/>
<organism evidence="6 7">
    <name type="scientific">Schizopora paradoxa</name>
    <dbReference type="NCBI Taxonomy" id="27342"/>
    <lineage>
        <taxon>Eukaryota</taxon>
        <taxon>Fungi</taxon>
        <taxon>Dikarya</taxon>
        <taxon>Basidiomycota</taxon>
        <taxon>Agaricomycotina</taxon>
        <taxon>Agaricomycetes</taxon>
        <taxon>Hymenochaetales</taxon>
        <taxon>Schizoporaceae</taxon>
        <taxon>Schizopora</taxon>
    </lineage>
</organism>
<feature type="compositionally biased region" description="Basic and acidic residues" evidence="3">
    <location>
        <begin position="256"/>
        <end position="265"/>
    </location>
</feature>
<dbReference type="EMBL" id="KQ085905">
    <property type="protein sequence ID" value="KLO17443.1"/>
    <property type="molecule type" value="Genomic_DNA"/>
</dbReference>
<dbReference type="InterPro" id="IPR000340">
    <property type="entry name" value="Dual-sp_phosphatase_cat-dom"/>
</dbReference>
<evidence type="ECO:0000313" key="7">
    <source>
        <dbReference type="Proteomes" id="UP000053477"/>
    </source>
</evidence>
<feature type="compositionally biased region" description="Acidic residues" evidence="3">
    <location>
        <begin position="700"/>
        <end position="726"/>
    </location>
</feature>
<feature type="region of interest" description="Disordered" evidence="3">
    <location>
        <begin position="940"/>
        <end position="1044"/>
    </location>
</feature>
<feature type="region of interest" description="Disordered" evidence="3">
    <location>
        <begin position="773"/>
        <end position="836"/>
    </location>
</feature>
<dbReference type="GO" id="GO:0008138">
    <property type="term" value="F:protein tyrosine/serine/threonine phosphatase activity"/>
    <property type="evidence" value="ECO:0007669"/>
    <property type="project" value="InterPro"/>
</dbReference>
<dbReference type="SMART" id="SM00195">
    <property type="entry name" value="DSPc"/>
    <property type="match status" value="1"/>
</dbReference>
<feature type="compositionally biased region" description="Low complexity" evidence="3">
    <location>
        <begin position="225"/>
        <end position="234"/>
    </location>
</feature>
<feature type="compositionally biased region" description="Basic and acidic residues" evidence="3">
    <location>
        <begin position="165"/>
        <end position="177"/>
    </location>
</feature>
<evidence type="ECO:0000313" key="6">
    <source>
        <dbReference type="EMBL" id="KLO17443.1"/>
    </source>
</evidence>
<feature type="compositionally biased region" description="Polar residues" evidence="3">
    <location>
        <begin position="976"/>
        <end position="987"/>
    </location>
</feature>
<feature type="domain" description="Tyrosine-protein phosphatase" evidence="4">
    <location>
        <begin position="1062"/>
        <end position="1237"/>
    </location>
</feature>
<feature type="region of interest" description="Disordered" evidence="3">
    <location>
        <begin position="588"/>
        <end position="614"/>
    </location>
</feature>
<dbReference type="PROSITE" id="PS50056">
    <property type="entry name" value="TYR_PHOSPHATASE_2"/>
    <property type="match status" value="1"/>
</dbReference>
<sequence>MVSTVNTAKLPVLLPRPHPHQPIRAIDADAFADLHLAHFTTDVPDSVLFPFLHGLEGDNYQQNSFFAASSGLNVGGNGAGARAEYGGGGRASNVVKVPRYRGLVWVACDEDGQERLLAQGQADDFSHPEDIDLEDADGDFDFGYDSVQSTSHQSHFQDASGDAMQVDHDAPAPHEHEQLSDYDAAHVSEDTVDATEDANEAPHMHPLALRKVNASPPISISTGAHPSHSSFSHPHGVRAASAPTSLESMSNANPQDHPRNPDARRLSTASSDSASSSSSSSRSTSASSSRYNFELGTSGSYSTTASSVEDKDALFDGETGNDSPTTPCTSPLTDICFDDCIPNAPAESANNARESGSEHAFPDVDASRLTITSSFKPDDLLTVDPMDRSPMFVDPRVPDGISLRNFGIQTPIYATLSDIVIYSPNSSDGGAGPSRSAFALAQNFKLAIEKKAAERKKRYEDAGVEVVWIRDGPLGEACGGIDKDLNFDDDTWEEKYLDADETDAGTPKQQSSNRPKAHLVAYNVYVLTDPLPVLARKAPWLLSRLPPPGALSPEDPLCSDDFDFLDRDRAFTSGGPLMGGVEVVSSGYGSASRSATSSATPSGALAPTTSNGSANPADLGASLINALPDEIMPAVDFAAREREEMRELTRSSPILGDVVYLGNANDVPLPAPRAPRVHTLSRKQMRDSDMADLDHKAMDDDSSSGDSDADSDDNDWDDGYEEDPFDSSDNPDGYDVCIECRDCAPIPNVEQLRQAEAHLSALDAAWNDRRKALSKAKGKDKVIEEEASPSPAGMPSSPSSMRTVTSPPGSPSSCRRSSVSPSSRRAARPPPSASNVVHLTFPASPPAFVYSIWALQPFLSFISSIVSPRQQPPSSRPKRVLLYSSDGYTESSVLALCVLMKECGLDLPGAYLELQVEKGRSFFVYQSDLGTLKRIESHLKKERENTRPFQPPYRVRSSQTPLSPSRPSISRNNSRDWTTWTSSNAQEESVRETGASHPYARSPRNSISYPASALEAGLPPMSESAPAATVPHRRPRAQTSPLLPPHIDHQTWFTDPRFDGSFPSRVLPFLYLGNLNHAQNAYMLHALGITHVVSVGECALVPPPNIATSDSSSGYHLVAGRGPGGHGSLWMEEREGRIKVLDIKGVCDDGIDSLQHQLGPVCDWMERAREEGGKILVHCRVGVSRSATVTIAYVMKHLAMSLVDAYLIVRSRRLNVLIQPNMRLLYNLCGWEVELARERAKGDTTVLRRELSRSVNWPFLAREVHRLNEKYLH</sequence>
<dbReference type="Pfam" id="PF00782">
    <property type="entry name" value="DSPc"/>
    <property type="match status" value="1"/>
</dbReference>
<dbReference type="InterPro" id="IPR047949">
    <property type="entry name" value="PPS1_DSP"/>
</dbReference>
<feature type="region of interest" description="Disordered" evidence="3">
    <location>
        <begin position="216"/>
        <end position="305"/>
    </location>
</feature>
<feature type="region of interest" description="Disordered" evidence="3">
    <location>
        <begin position="121"/>
        <end position="177"/>
    </location>
</feature>
<feature type="region of interest" description="Disordered" evidence="3">
    <location>
        <begin position="666"/>
        <end position="732"/>
    </location>
</feature>
<dbReference type="SUPFAM" id="SSF52799">
    <property type="entry name" value="(Phosphotyrosine protein) phosphatases II"/>
    <property type="match status" value="2"/>
</dbReference>
<dbReference type="InterPro" id="IPR000387">
    <property type="entry name" value="Tyr_Pase_dom"/>
</dbReference>
<proteinExistence type="predicted"/>
<evidence type="ECO:0000259" key="4">
    <source>
        <dbReference type="PROSITE" id="PS50054"/>
    </source>
</evidence>
<evidence type="ECO:0000256" key="3">
    <source>
        <dbReference type="SAM" id="MobiDB-lite"/>
    </source>
</evidence>
<accession>A0A0H2S739</accession>
<dbReference type="PANTHER" id="PTHR47550">
    <property type="entry name" value="DUAL SPECIFICITY PROTEIN PHOSPHATASE PPS1"/>
    <property type="match status" value="1"/>
</dbReference>
<feature type="compositionally biased region" description="Low complexity" evidence="3">
    <location>
        <begin position="963"/>
        <end position="972"/>
    </location>
</feature>
<dbReference type="PANTHER" id="PTHR47550:SF1">
    <property type="entry name" value="DUAL SPECIFICITY PROTEIN PHOSPHATASE PPS1"/>
    <property type="match status" value="1"/>
</dbReference>
<feature type="domain" description="Tyrosine specific protein phosphatases" evidence="5">
    <location>
        <begin position="1148"/>
        <end position="1224"/>
    </location>
</feature>
<evidence type="ECO:0000256" key="1">
    <source>
        <dbReference type="ARBA" id="ARBA00022801"/>
    </source>
</evidence>
<evidence type="ECO:0000256" key="2">
    <source>
        <dbReference type="ARBA" id="ARBA00022912"/>
    </source>
</evidence>
<dbReference type="InterPro" id="IPR020422">
    <property type="entry name" value="TYR_PHOSPHATASE_DUAL_dom"/>
</dbReference>
<feature type="compositionally biased region" description="Low complexity" evidence="3">
    <location>
        <begin position="266"/>
        <end position="305"/>
    </location>
</feature>
<feature type="compositionally biased region" description="Low complexity" evidence="3">
    <location>
        <begin position="588"/>
        <end position="610"/>
    </location>
</feature>
<dbReference type="PROSITE" id="PS50054">
    <property type="entry name" value="TYR_PHOSPHATASE_DUAL"/>
    <property type="match status" value="1"/>
</dbReference>
<gene>
    <name evidence="6" type="ORF">SCHPADRAFT_900708</name>
</gene>
<feature type="compositionally biased region" description="Polar residues" evidence="3">
    <location>
        <begin position="146"/>
        <end position="157"/>
    </location>
</feature>
<keyword evidence="7" id="KW-1185">Reference proteome</keyword>
<dbReference type="Proteomes" id="UP000053477">
    <property type="component" value="Unassembled WGS sequence"/>
</dbReference>
<feature type="compositionally biased region" description="Low complexity" evidence="3">
    <location>
        <begin position="788"/>
        <end position="801"/>
    </location>
</feature>
<feature type="compositionally biased region" description="Acidic residues" evidence="3">
    <location>
        <begin position="131"/>
        <end position="142"/>
    </location>
</feature>
<feature type="compositionally biased region" description="Basic and acidic residues" evidence="3">
    <location>
        <begin position="684"/>
        <end position="699"/>
    </location>
</feature>
<dbReference type="InterPro" id="IPR016130">
    <property type="entry name" value="Tyr_Pase_AS"/>
</dbReference>
<dbReference type="OrthoDB" id="273181at2759"/>
<dbReference type="CDD" id="cd14516">
    <property type="entry name" value="DSP_fungal_PPS1"/>
    <property type="match status" value="1"/>
</dbReference>
<feature type="compositionally biased region" description="Polar residues" evidence="3">
    <location>
        <begin position="242"/>
        <end position="254"/>
    </location>
</feature>
<dbReference type="InterPro" id="IPR029021">
    <property type="entry name" value="Prot-tyrosine_phosphatase-like"/>
</dbReference>
<dbReference type="InParanoid" id="A0A0H2S739"/>
<feature type="compositionally biased region" description="Basic and acidic residues" evidence="3">
    <location>
        <begin position="773"/>
        <end position="784"/>
    </location>
</feature>
<dbReference type="STRING" id="27342.A0A0H2S739"/>
<name>A0A0H2S739_9AGAM</name>
<dbReference type="Gene3D" id="3.90.190.10">
    <property type="entry name" value="Protein tyrosine phosphatase superfamily"/>
    <property type="match status" value="1"/>
</dbReference>
<dbReference type="InterPro" id="IPR053239">
    <property type="entry name" value="Dual_spec_PTase"/>
</dbReference>
<evidence type="ECO:0000259" key="5">
    <source>
        <dbReference type="PROSITE" id="PS50056"/>
    </source>
</evidence>
<feature type="compositionally biased region" description="Low complexity" evidence="3">
    <location>
        <begin position="811"/>
        <end position="824"/>
    </location>
</feature>
<protein>
    <submittedName>
        <fullName evidence="6">Uncharacterized protein</fullName>
    </submittedName>
</protein>
<dbReference type="PROSITE" id="PS00383">
    <property type="entry name" value="TYR_PHOSPHATASE_1"/>
    <property type="match status" value="1"/>
</dbReference>
<dbReference type="GO" id="GO:0005634">
    <property type="term" value="C:nucleus"/>
    <property type="evidence" value="ECO:0007669"/>
    <property type="project" value="GOC"/>
</dbReference>
<dbReference type="GO" id="GO:0033260">
    <property type="term" value="P:nuclear DNA replication"/>
    <property type="evidence" value="ECO:0007669"/>
    <property type="project" value="InterPro"/>
</dbReference>